<evidence type="ECO:0000259" key="5">
    <source>
        <dbReference type="SMART" id="SM00642"/>
    </source>
</evidence>
<name>A0A1H5UHE4_9BACT</name>
<dbReference type="InterPro" id="IPR017853">
    <property type="entry name" value="GH"/>
</dbReference>
<reference evidence="6 7" key="1">
    <citation type="submission" date="2016-10" db="EMBL/GenBank/DDBJ databases">
        <authorList>
            <person name="de Groot N.N."/>
        </authorList>
    </citation>
    <scope>NUCLEOTIDE SEQUENCE [LARGE SCALE GENOMIC DNA]</scope>
    <source>
        <strain evidence="6 7">DSM 22489</strain>
    </source>
</reference>
<dbReference type="InterPro" id="IPR004193">
    <property type="entry name" value="Glyco_hydro_13_N"/>
</dbReference>
<feature type="region of interest" description="Disordered" evidence="4">
    <location>
        <begin position="471"/>
        <end position="495"/>
    </location>
</feature>
<gene>
    <name evidence="6" type="ORF">SAMN05421819_1031</name>
</gene>
<evidence type="ECO:0000313" key="6">
    <source>
        <dbReference type="EMBL" id="SEF74473.1"/>
    </source>
</evidence>
<dbReference type="NCBIfam" id="TIGR02100">
    <property type="entry name" value="glgX_debranch"/>
    <property type="match status" value="1"/>
</dbReference>
<dbReference type="InterPro" id="IPR014756">
    <property type="entry name" value="Ig_E-set"/>
</dbReference>
<dbReference type="SMART" id="SM00642">
    <property type="entry name" value="Aamy"/>
    <property type="match status" value="1"/>
</dbReference>
<organism evidence="6 7">
    <name type="scientific">Bryocella elongata</name>
    <dbReference type="NCBI Taxonomy" id="863522"/>
    <lineage>
        <taxon>Bacteria</taxon>
        <taxon>Pseudomonadati</taxon>
        <taxon>Acidobacteriota</taxon>
        <taxon>Terriglobia</taxon>
        <taxon>Terriglobales</taxon>
        <taxon>Acidobacteriaceae</taxon>
        <taxon>Bryocella</taxon>
    </lineage>
</organism>
<comment type="similarity">
    <text evidence="1">Belongs to the glycosyl hydrolase 13 family.</text>
</comment>
<keyword evidence="7" id="KW-1185">Reference proteome</keyword>
<dbReference type="InterPro" id="IPR013780">
    <property type="entry name" value="Glyco_hydro_b"/>
</dbReference>
<evidence type="ECO:0000256" key="3">
    <source>
        <dbReference type="ARBA" id="ARBA00023295"/>
    </source>
</evidence>
<dbReference type="SUPFAM" id="SSF51011">
    <property type="entry name" value="Glycosyl hydrolase domain"/>
    <property type="match status" value="1"/>
</dbReference>
<keyword evidence="3" id="KW-0326">Glycosidase</keyword>
<dbReference type="AlphaFoldDB" id="A0A1H5UHE4"/>
<dbReference type="GO" id="GO:0005980">
    <property type="term" value="P:glycogen catabolic process"/>
    <property type="evidence" value="ECO:0007669"/>
    <property type="project" value="InterPro"/>
</dbReference>
<dbReference type="Pfam" id="PF00128">
    <property type="entry name" value="Alpha-amylase"/>
    <property type="match status" value="1"/>
</dbReference>
<dbReference type="InterPro" id="IPR011837">
    <property type="entry name" value="Glycogen_debranch_GlgX"/>
</dbReference>
<dbReference type="InterPro" id="IPR013783">
    <property type="entry name" value="Ig-like_fold"/>
</dbReference>
<feature type="compositionally biased region" description="Low complexity" evidence="4">
    <location>
        <begin position="474"/>
        <end position="489"/>
    </location>
</feature>
<evidence type="ECO:0000313" key="7">
    <source>
        <dbReference type="Proteomes" id="UP000236728"/>
    </source>
</evidence>
<dbReference type="OrthoDB" id="9761875at2"/>
<keyword evidence="2" id="KW-0378">Hydrolase</keyword>
<dbReference type="CDD" id="cd02856">
    <property type="entry name" value="E_set_GDE_Isoamylase_N"/>
    <property type="match status" value="1"/>
</dbReference>
<protein>
    <submittedName>
        <fullName evidence="6">Glycogen operon protein</fullName>
    </submittedName>
</protein>
<dbReference type="PANTHER" id="PTHR43002">
    <property type="entry name" value="GLYCOGEN DEBRANCHING ENZYME"/>
    <property type="match status" value="1"/>
</dbReference>
<dbReference type="Proteomes" id="UP000236728">
    <property type="component" value="Unassembled WGS sequence"/>
</dbReference>
<evidence type="ECO:0000256" key="2">
    <source>
        <dbReference type="ARBA" id="ARBA00022801"/>
    </source>
</evidence>
<dbReference type="GO" id="GO:0004135">
    <property type="term" value="F:amylo-alpha-1,6-glucosidase activity"/>
    <property type="evidence" value="ECO:0007669"/>
    <property type="project" value="InterPro"/>
</dbReference>
<dbReference type="EMBL" id="FNVA01000001">
    <property type="protein sequence ID" value="SEF74473.1"/>
    <property type="molecule type" value="Genomic_DNA"/>
</dbReference>
<evidence type="ECO:0000256" key="1">
    <source>
        <dbReference type="ARBA" id="ARBA00008061"/>
    </source>
</evidence>
<proteinExistence type="inferred from homology"/>
<dbReference type="Pfam" id="PF02922">
    <property type="entry name" value="CBM_48"/>
    <property type="match status" value="1"/>
</dbReference>
<dbReference type="InterPro" id="IPR006047">
    <property type="entry name" value="GH13_cat_dom"/>
</dbReference>
<dbReference type="CDD" id="cd11326">
    <property type="entry name" value="AmyAc_Glg_debranch"/>
    <property type="match status" value="1"/>
</dbReference>
<dbReference type="Gene3D" id="2.60.40.10">
    <property type="entry name" value="Immunoglobulins"/>
    <property type="match status" value="1"/>
</dbReference>
<evidence type="ECO:0000256" key="4">
    <source>
        <dbReference type="SAM" id="MobiDB-lite"/>
    </source>
</evidence>
<dbReference type="SUPFAM" id="SSF81296">
    <property type="entry name" value="E set domains"/>
    <property type="match status" value="1"/>
</dbReference>
<dbReference type="RefSeq" id="WP_103931871.1">
    <property type="nucleotide sequence ID" value="NZ_FNVA01000001.1"/>
</dbReference>
<feature type="domain" description="Glycosyl hydrolase family 13 catalytic" evidence="5">
    <location>
        <begin position="163"/>
        <end position="573"/>
    </location>
</feature>
<dbReference type="Gene3D" id="2.60.40.1180">
    <property type="entry name" value="Golgi alpha-mannosidase II"/>
    <property type="match status" value="1"/>
</dbReference>
<sequence>MRRTLLPGKPYPLGATPSSHGTNFAIYSENATGVNVCFFDEQGNQIDCVALKERTAFVWHGFIRGVKPGQLYGFRVDGPWEPEKGLRFNAAKLLVDPYAKSITGDVDHKGPVYPYDVASGDDLKIDTQDSAKFVPKSVVVDSYFDWAEDCPPETPIADSVIYETHVRGFSIRNPDVPEKLRGTYAGLAHDASISYLKKLGVTAVELMPVHHFIDEGNLLDKGLRDYWGYNTLGFFAPMARYSSSGETGGQVVEFKEMVKRLHQEGIEVILDVVYNHTCEGNEFGPMVSLKGADNTTYYRTVADTPRHYMDYTGTGNTLNAYSPQVLKLIMDSLRYWVTEMHVDGFRFDLASTLAREFHDVNKLGAFFDIIHQDPIIADVKLIAEPWDVGEGGYQVGNFPVLWAEWNGKYRDTVRRFWKGDSGVLADFAYRLTGSSDLYQSDGRTPSASINFITAHDGFTLCDLVSYNEKHNEANGENNNDGNSNNDSWNMGAEGPTEDEAINALRERQTRNFLATLLLSQGVPMISGGDEIARSQRGNNNGYCQDNELSWHDWKLDEPRHRLLEFTSRLIQLRREHPNLHRRRFFQDRKIRGSVVRDVAWYGTDGKEVSDEVWNEDWSKSIGVLLNGRTLDVTDEEGEAVVDCSFLILVNAAPDGVNYVLPDPPNKTPWRQVLDTENIADPFYETEVHDQVILGGRTIRVYSDGVEASAKAPSKTRPAKTL</sequence>
<accession>A0A1H5UHE4</accession>
<dbReference type="Gene3D" id="3.20.20.80">
    <property type="entry name" value="Glycosidases"/>
    <property type="match status" value="1"/>
</dbReference>
<dbReference type="InterPro" id="IPR044505">
    <property type="entry name" value="GlgX_Isoamylase_N_E_set"/>
</dbReference>
<dbReference type="SUPFAM" id="SSF51445">
    <property type="entry name" value="(Trans)glycosidases"/>
    <property type="match status" value="1"/>
</dbReference>